<gene>
    <name evidence="3" type="ORF">BJL90_09655</name>
    <name evidence="4" type="ORF">CLFO_08340</name>
</gene>
<dbReference type="KEGG" id="cfm:BJL90_09655"/>
<reference evidence="3 5" key="1">
    <citation type="submission" date="2016-10" db="EMBL/GenBank/DDBJ databases">
        <title>Complete Genome Sequence of Acetogen Clostridium formicoaceticum ATCC 27076.</title>
        <authorList>
            <person name="Bao T."/>
            <person name="Cheng C."/>
            <person name="Zhao J."/>
            <person name="Yang S.-T."/>
            <person name="Wang J."/>
            <person name="Wang M."/>
        </authorList>
    </citation>
    <scope>NUCLEOTIDE SEQUENCE [LARGE SCALE GENOMIC DNA]</scope>
    <source>
        <strain evidence="3 5">ATCC 27076</strain>
    </source>
</reference>
<proteinExistence type="predicted"/>
<protein>
    <submittedName>
        <fullName evidence="4">Uncharacterized protein</fullName>
    </submittedName>
</protein>
<evidence type="ECO:0000256" key="2">
    <source>
        <dbReference type="SAM" id="Phobius"/>
    </source>
</evidence>
<reference evidence="4 6" key="2">
    <citation type="submission" date="2017-03" db="EMBL/GenBank/DDBJ databases">
        <title>Complete sequence of Clostridium formicaceticum DSM 92.</title>
        <authorList>
            <person name="Poehlein A."/>
            <person name="Karl M."/>
            <person name="Bengelsdorf F.R."/>
            <person name="Duerre P."/>
            <person name="Daniel R."/>
        </authorList>
    </citation>
    <scope>NUCLEOTIDE SEQUENCE [LARGE SCALE GENOMIC DNA]</scope>
    <source>
        <strain evidence="4 6">DSM 92</strain>
    </source>
</reference>
<dbReference type="EMBL" id="CP020559">
    <property type="protein sequence ID" value="ARE86512.1"/>
    <property type="molecule type" value="Genomic_DNA"/>
</dbReference>
<feature type="transmembrane region" description="Helical" evidence="2">
    <location>
        <begin position="6"/>
        <end position="27"/>
    </location>
</feature>
<dbReference type="Proteomes" id="UP000192478">
    <property type="component" value="Chromosome"/>
</dbReference>
<dbReference type="AlphaFoldDB" id="A0AAC9RIP6"/>
<dbReference type="EMBL" id="CP017603">
    <property type="protein sequence ID" value="AOY76144.1"/>
    <property type="molecule type" value="Genomic_DNA"/>
</dbReference>
<evidence type="ECO:0000313" key="4">
    <source>
        <dbReference type="EMBL" id="ARE86512.1"/>
    </source>
</evidence>
<evidence type="ECO:0000313" key="3">
    <source>
        <dbReference type="EMBL" id="AOY76144.1"/>
    </source>
</evidence>
<evidence type="ECO:0000313" key="6">
    <source>
        <dbReference type="Proteomes" id="UP000192478"/>
    </source>
</evidence>
<keyword evidence="1" id="KW-0175">Coiled coil</keyword>
<keyword evidence="2" id="KW-1133">Transmembrane helix</keyword>
<keyword evidence="2" id="KW-0472">Membrane</keyword>
<sequence length="215" mass="25031">MKKNLLIFFISFLVILAGISFWGYRYFFGVDNTLRSQLQEEFSENFFDFGDLDFYVLEDHAESGSSNVLENDLKKDLEQGSLVDKSKNNDTLQSETTQTPTVETILNKYHTKFEKLEALVVERANSLYKKAYEEYMAEKSQGQLSQALVVRKYLQAANMLEESMKATLQELLKEMETELQDNQLSTSVVQETEAFYMNMIRERKSILMKRLEEAL</sequence>
<keyword evidence="5" id="KW-1185">Reference proteome</keyword>
<evidence type="ECO:0000256" key="1">
    <source>
        <dbReference type="SAM" id="Coils"/>
    </source>
</evidence>
<name>A0AAC9RIP6_9CLOT</name>
<organism evidence="4 6">
    <name type="scientific">Clostridium formicaceticum</name>
    <dbReference type="NCBI Taxonomy" id="1497"/>
    <lineage>
        <taxon>Bacteria</taxon>
        <taxon>Bacillati</taxon>
        <taxon>Bacillota</taxon>
        <taxon>Clostridia</taxon>
        <taxon>Eubacteriales</taxon>
        <taxon>Clostridiaceae</taxon>
        <taxon>Clostridium</taxon>
    </lineage>
</organism>
<keyword evidence="2" id="KW-0812">Transmembrane</keyword>
<dbReference type="Proteomes" id="UP000177894">
    <property type="component" value="Chromosome"/>
</dbReference>
<evidence type="ECO:0000313" key="5">
    <source>
        <dbReference type="Proteomes" id="UP000177894"/>
    </source>
</evidence>
<accession>A0AAC9RIP6</accession>
<feature type="coiled-coil region" evidence="1">
    <location>
        <begin position="154"/>
        <end position="185"/>
    </location>
</feature>
<dbReference type="RefSeq" id="WP_070967155.1">
    <property type="nucleotide sequence ID" value="NZ_CP017603.1"/>
</dbReference>